<dbReference type="SUPFAM" id="SSF109604">
    <property type="entry name" value="HD-domain/PDEase-like"/>
    <property type="match status" value="1"/>
</dbReference>
<dbReference type="CDD" id="cd00077">
    <property type="entry name" value="HDc"/>
    <property type="match status" value="1"/>
</dbReference>
<dbReference type="GO" id="GO:0000166">
    <property type="term" value="F:nucleotide binding"/>
    <property type="evidence" value="ECO:0007669"/>
    <property type="project" value="UniProtKB-KW"/>
</dbReference>
<protein>
    <submittedName>
        <fullName evidence="11">Predicted metal-dependent phosphohydrolase, HD superfamily</fullName>
    </submittedName>
</protein>
<keyword evidence="3 9" id="KW-0812">Transmembrane</keyword>
<evidence type="ECO:0000256" key="9">
    <source>
        <dbReference type="SAM" id="Phobius"/>
    </source>
</evidence>
<accession>A0A1H7Z663</accession>
<evidence type="ECO:0000256" key="4">
    <source>
        <dbReference type="ARBA" id="ARBA00022741"/>
    </source>
</evidence>
<dbReference type="STRING" id="407022.SAMN05661044_05442"/>
<reference evidence="12" key="1">
    <citation type="submission" date="2016-10" db="EMBL/GenBank/DDBJ databases">
        <authorList>
            <person name="Varghese N."/>
            <person name="Submissions S."/>
        </authorList>
    </citation>
    <scope>NUCLEOTIDE SEQUENCE [LARGE SCALE GENOMIC DNA]</scope>
    <source>
        <strain evidence="12">DSM 18733</strain>
    </source>
</reference>
<feature type="region of interest" description="Disordered" evidence="8">
    <location>
        <begin position="210"/>
        <end position="233"/>
    </location>
</feature>
<dbReference type="Pfam" id="PF18967">
    <property type="entry name" value="PycTM"/>
    <property type="match status" value="1"/>
</dbReference>
<evidence type="ECO:0000256" key="5">
    <source>
        <dbReference type="ARBA" id="ARBA00022989"/>
    </source>
</evidence>
<dbReference type="InterPro" id="IPR003607">
    <property type="entry name" value="HD/PDEase_dom"/>
</dbReference>
<gene>
    <name evidence="11" type="ORF">SAMN05661044_05442</name>
</gene>
<dbReference type="InterPro" id="IPR009218">
    <property type="entry name" value="HD_phosphohydro"/>
</dbReference>
<keyword evidence="2" id="KW-1003">Cell membrane</keyword>
<organism evidence="11 12">
    <name type="scientific">Olivibacter domesticus</name>
    <name type="common">Pseudosphingobacterium domesticum</name>
    <dbReference type="NCBI Taxonomy" id="407022"/>
    <lineage>
        <taxon>Bacteria</taxon>
        <taxon>Pseudomonadati</taxon>
        <taxon>Bacteroidota</taxon>
        <taxon>Sphingobacteriia</taxon>
        <taxon>Sphingobacteriales</taxon>
        <taxon>Sphingobacteriaceae</taxon>
        <taxon>Olivibacter</taxon>
    </lineage>
</organism>
<keyword evidence="7 9" id="KW-0472">Membrane</keyword>
<feature type="transmembrane region" description="Helical" evidence="9">
    <location>
        <begin position="284"/>
        <end position="305"/>
    </location>
</feature>
<keyword evidence="4" id="KW-0547">Nucleotide-binding</keyword>
<dbReference type="PANTHER" id="PTHR21174">
    <property type="match status" value="1"/>
</dbReference>
<feature type="domain" description="HD/PDEase" evidence="10">
    <location>
        <begin position="26"/>
        <end position="141"/>
    </location>
</feature>
<comment type="subcellular location">
    <subcellularLocation>
        <location evidence="1">Cell membrane</location>
    </subcellularLocation>
</comment>
<evidence type="ECO:0000256" key="3">
    <source>
        <dbReference type="ARBA" id="ARBA00022692"/>
    </source>
</evidence>
<keyword evidence="6" id="KW-0051">Antiviral defense</keyword>
<keyword evidence="12" id="KW-1185">Reference proteome</keyword>
<feature type="transmembrane region" description="Helical" evidence="9">
    <location>
        <begin position="257"/>
        <end position="278"/>
    </location>
</feature>
<dbReference type="AlphaFoldDB" id="A0A1H7Z663"/>
<dbReference type="GO" id="GO:0005886">
    <property type="term" value="C:plasma membrane"/>
    <property type="evidence" value="ECO:0007669"/>
    <property type="project" value="UniProtKB-SubCell"/>
</dbReference>
<dbReference type="GO" id="GO:0016787">
    <property type="term" value="F:hydrolase activity"/>
    <property type="evidence" value="ECO:0007669"/>
    <property type="project" value="UniProtKB-KW"/>
</dbReference>
<evidence type="ECO:0000256" key="7">
    <source>
        <dbReference type="ARBA" id="ARBA00023136"/>
    </source>
</evidence>
<evidence type="ECO:0000313" key="12">
    <source>
        <dbReference type="Proteomes" id="UP000199421"/>
    </source>
</evidence>
<dbReference type="InterPro" id="IPR006674">
    <property type="entry name" value="HD_domain"/>
</dbReference>
<keyword evidence="5 9" id="KW-1133">Transmembrane helix</keyword>
<dbReference type="SMART" id="SM00471">
    <property type="entry name" value="HDc"/>
    <property type="match status" value="1"/>
</dbReference>
<dbReference type="Gene3D" id="1.10.3210.10">
    <property type="entry name" value="Hypothetical protein af1432"/>
    <property type="match status" value="1"/>
</dbReference>
<dbReference type="EMBL" id="FOAF01000015">
    <property type="protein sequence ID" value="SEM53930.1"/>
    <property type="molecule type" value="Genomic_DNA"/>
</dbReference>
<dbReference type="OrthoDB" id="5728337at2"/>
<evidence type="ECO:0000256" key="2">
    <source>
        <dbReference type="ARBA" id="ARBA00022475"/>
    </source>
</evidence>
<evidence type="ECO:0000256" key="1">
    <source>
        <dbReference type="ARBA" id="ARBA00004236"/>
    </source>
</evidence>
<dbReference type="InterPro" id="IPR043760">
    <property type="entry name" value="PycTM_dom"/>
</dbReference>
<dbReference type="GO" id="GO:0051607">
    <property type="term" value="P:defense response to virus"/>
    <property type="evidence" value="ECO:0007669"/>
    <property type="project" value="UniProtKB-KW"/>
</dbReference>
<name>A0A1H7Z663_OLID1</name>
<evidence type="ECO:0000256" key="8">
    <source>
        <dbReference type="SAM" id="MobiDB-lite"/>
    </source>
</evidence>
<dbReference type="Pfam" id="PF01966">
    <property type="entry name" value="HD"/>
    <property type="match status" value="1"/>
</dbReference>
<evidence type="ECO:0000256" key="6">
    <source>
        <dbReference type="ARBA" id="ARBA00023118"/>
    </source>
</evidence>
<dbReference type="RefSeq" id="WP_093332681.1">
    <property type="nucleotide sequence ID" value="NZ_FOAF01000015.1"/>
</dbReference>
<evidence type="ECO:0000313" key="11">
    <source>
        <dbReference type="EMBL" id="SEM53930.1"/>
    </source>
</evidence>
<keyword evidence="11" id="KW-0378">Hydrolase</keyword>
<proteinExistence type="predicted"/>
<evidence type="ECO:0000259" key="10">
    <source>
        <dbReference type="SMART" id="SM00471"/>
    </source>
</evidence>
<dbReference type="PANTHER" id="PTHR21174:SF0">
    <property type="entry name" value="HD PHOSPHOHYDROLASE FAMILY PROTEIN-RELATED"/>
    <property type="match status" value="1"/>
</dbReference>
<dbReference type="Proteomes" id="UP000199421">
    <property type="component" value="Unassembled WGS sequence"/>
</dbReference>
<sequence length="403" mass="46036">MDYQTIIQDASSWVDNYIKGHKSANLCFHNMEHILQVVDATKKMSSYYQLTEKDNFIVLIAAYFHDVGYYTGPKEGHELRSAEIAENFLLEKNTDIELIQAIKNCIFATHMPQQPKNLLEEIVCDADLFHLGSDGFSERNKLMRKEAGICLGKTIEKSDWRKGTIDLMERHHYHTSYAKLFLTDKKAENLSTLKKKKSIDENGEVNIDISAKDQEHVSKKDKNKDKDKRPERGIETMFRVTSTNNQRLSDMADNKSNILITVNSIILSVIIALLLRKLDSNEHLVIPTFVLLAVSLSTMIVAILATRPNIPSGTYSADDLKGKKVNLLFFGNFYRMNLKDYNEGMQAVMEDRDYLYGTLIKDVYSQGVVLGRKYRLLRIAYNIFMFGLIISVLTFTAVILGFS</sequence>
<feature type="transmembrane region" description="Helical" evidence="9">
    <location>
        <begin position="379"/>
        <end position="402"/>
    </location>
</feature>